<evidence type="ECO:0000256" key="1">
    <source>
        <dbReference type="SAM" id="MobiDB-lite"/>
    </source>
</evidence>
<reference evidence="3" key="1">
    <citation type="submission" date="2015-11" db="EMBL/GenBank/DDBJ databases">
        <authorList>
            <person name="Dogans D."/>
            <person name="Schneider V.M."/>
            <person name="Bradley K.W."/>
            <person name="Asai D.J."/>
            <person name="Bowman C.A."/>
            <person name="Russell D.A."/>
            <person name="Pope W.H."/>
            <person name="Jacobs-Sera D."/>
            <person name="Hendrix R.W."/>
            <person name="Hatfull G.F."/>
        </authorList>
    </citation>
    <scope>NUCLEOTIDE SEQUENCE [LARGE SCALE GENOMIC DNA]</scope>
</reference>
<dbReference type="GeneID" id="40078921"/>
<accession>A0A0U4IFG2</accession>
<protein>
    <submittedName>
        <fullName evidence="2">Uncharacterized protein</fullName>
    </submittedName>
</protein>
<dbReference type="Proteomes" id="UP000222336">
    <property type="component" value="Segment"/>
</dbReference>
<feature type="region of interest" description="Disordered" evidence="1">
    <location>
        <begin position="30"/>
        <end position="54"/>
    </location>
</feature>
<dbReference type="KEGG" id="vg:40078921"/>
<sequence>MPAFSHGKNTKVSVDNAAGVLTDISNVTNSITMPRSTDTGDTSAFGQNDKTAINGQQDGTVSIGGLFDPTVDAQLNAIVQGQLDGTIASSTVEYGPQGGATGKIRYTCEVIWTGYSVEAGVGDVLSFKLDGQRTGPTTRSTF</sequence>
<keyword evidence="3" id="KW-1185">Reference proteome</keyword>
<proteinExistence type="predicted"/>
<evidence type="ECO:0000313" key="2">
    <source>
        <dbReference type="EMBL" id="ALY09590.1"/>
    </source>
</evidence>
<evidence type="ECO:0000313" key="3">
    <source>
        <dbReference type="Proteomes" id="UP000222336"/>
    </source>
</evidence>
<dbReference type="EMBL" id="KU160654">
    <property type="protein sequence ID" value="ALY09590.1"/>
    <property type="molecule type" value="Genomic_DNA"/>
</dbReference>
<organism evidence="2 3">
    <name type="scientific">Arthrobacter phage Laroye</name>
    <dbReference type="NCBI Taxonomy" id="1772305"/>
    <lineage>
        <taxon>Viruses</taxon>
        <taxon>Duplodnaviria</taxon>
        <taxon>Heunggongvirae</taxon>
        <taxon>Uroviricota</taxon>
        <taxon>Caudoviricetes</taxon>
        <taxon>Laroyevirus</taxon>
        <taxon>Laroyevirus laroye</taxon>
    </lineage>
</organism>
<dbReference type="RefSeq" id="YP_009603055.1">
    <property type="nucleotide sequence ID" value="NC_041947.1"/>
</dbReference>
<gene>
    <name evidence="2" type="primary">65</name>
    <name evidence="2" type="ORF">LAROYE_65</name>
</gene>
<name>A0A0U4IFG2_9CAUD</name>